<name>A0A9P9HBQ4_FUSSL</name>
<sequence>MNVFRSFFKILKAKNPPQQMAQMAQTVRASINPSQDFLQRCNPFKDLPDDPDTVNTFREVSYIKAKLGYYLVPTSLPGDDYALCSKLLRSLETRRELTWLVLDETGVRDTIQAIGRRGNPREPIPEEPFDLTQRARALAAHWTALAKLPEHPRKWEAAFSTQHQPPLINEEFQLELDSEQTANLEKEYTEWRTRRDEKAAYLKYNPPHPTGYVQATRDQVPVDETWELLPWVIFEGAASPNDGSRRWLPIYTSLVSQNIPLGWRAPDAPPPRQKTQEEKDQWMREYREGTERRNRQYAFQKQLRKANEREQRP</sequence>
<keyword evidence="3" id="KW-1185">Reference proteome</keyword>
<dbReference type="EMBL" id="JAGTJS010000010">
    <property type="protein sequence ID" value="KAH7254695.1"/>
    <property type="molecule type" value="Genomic_DNA"/>
</dbReference>
<protein>
    <submittedName>
        <fullName evidence="2">Uncharacterized protein</fullName>
    </submittedName>
</protein>
<evidence type="ECO:0000256" key="1">
    <source>
        <dbReference type="SAM" id="MobiDB-lite"/>
    </source>
</evidence>
<proteinExistence type="predicted"/>
<evidence type="ECO:0000313" key="3">
    <source>
        <dbReference type="Proteomes" id="UP000736672"/>
    </source>
</evidence>
<organism evidence="2 3">
    <name type="scientific">Fusarium solani</name>
    <name type="common">Filamentous fungus</name>
    <dbReference type="NCBI Taxonomy" id="169388"/>
    <lineage>
        <taxon>Eukaryota</taxon>
        <taxon>Fungi</taxon>
        <taxon>Dikarya</taxon>
        <taxon>Ascomycota</taxon>
        <taxon>Pezizomycotina</taxon>
        <taxon>Sordariomycetes</taxon>
        <taxon>Hypocreomycetidae</taxon>
        <taxon>Hypocreales</taxon>
        <taxon>Nectriaceae</taxon>
        <taxon>Fusarium</taxon>
        <taxon>Fusarium solani species complex</taxon>
    </lineage>
</organism>
<feature type="region of interest" description="Disordered" evidence="1">
    <location>
        <begin position="262"/>
        <end position="313"/>
    </location>
</feature>
<reference evidence="2" key="1">
    <citation type="journal article" date="2021" name="Nat. Commun.">
        <title>Genetic determinants of endophytism in the Arabidopsis root mycobiome.</title>
        <authorList>
            <person name="Mesny F."/>
            <person name="Miyauchi S."/>
            <person name="Thiergart T."/>
            <person name="Pickel B."/>
            <person name="Atanasova L."/>
            <person name="Karlsson M."/>
            <person name="Huettel B."/>
            <person name="Barry K.W."/>
            <person name="Haridas S."/>
            <person name="Chen C."/>
            <person name="Bauer D."/>
            <person name="Andreopoulos W."/>
            <person name="Pangilinan J."/>
            <person name="LaButti K."/>
            <person name="Riley R."/>
            <person name="Lipzen A."/>
            <person name="Clum A."/>
            <person name="Drula E."/>
            <person name="Henrissat B."/>
            <person name="Kohler A."/>
            <person name="Grigoriev I.V."/>
            <person name="Martin F.M."/>
            <person name="Hacquard S."/>
        </authorList>
    </citation>
    <scope>NUCLEOTIDE SEQUENCE</scope>
    <source>
        <strain evidence="2">FSSC 5 MPI-SDFR-AT-0091</strain>
    </source>
</reference>
<accession>A0A9P9HBQ4</accession>
<gene>
    <name evidence="2" type="ORF">B0J15DRAFT_494757</name>
</gene>
<comment type="caution">
    <text evidence="2">The sequence shown here is derived from an EMBL/GenBank/DDBJ whole genome shotgun (WGS) entry which is preliminary data.</text>
</comment>
<dbReference type="AlphaFoldDB" id="A0A9P9HBQ4"/>
<dbReference type="OrthoDB" id="5211520at2759"/>
<feature type="compositionally biased region" description="Basic and acidic residues" evidence="1">
    <location>
        <begin position="274"/>
        <end position="294"/>
    </location>
</feature>
<dbReference type="Proteomes" id="UP000736672">
    <property type="component" value="Unassembled WGS sequence"/>
</dbReference>
<evidence type="ECO:0000313" key="2">
    <source>
        <dbReference type="EMBL" id="KAH7254695.1"/>
    </source>
</evidence>